<dbReference type="Gene3D" id="3.90.1150.10">
    <property type="entry name" value="Aspartate Aminotransferase, domain 1"/>
    <property type="match status" value="1"/>
</dbReference>
<evidence type="ECO:0000256" key="2">
    <source>
        <dbReference type="ARBA" id="ARBA00005099"/>
    </source>
</evidence>
<keyword evidence="13" id="KW-0175">Coiled coil</keyword>
<evidence type="ECO:0000313" key="15">
    <source>
        <dbReference type="EMBL" id="CAG8432846.1"/>
    </source>
</evidence>
<dbReference type="PIRSF" id="PIRSF000525">
    <property type="entry name" value="SerC"/>
    <property type="match status" value="1"/>
</dbReference>
<evidence type="ECO:0000256" key="12">
    <source>
        <dbReference type="RuleBase" id="RU004505"/>
    </source>
</evidence>
<dbReference type="PANTHER" id="PTHR43247">
    <property type="entry name" value="PHOSPHOSERINE AMINOTRANSFERASE"/>
    <property type="match status" value="1"/>
</dbReference>
<keyword evidence="5 12" id="KW-0028">Amino-acid biosynthesis</keyword>
<evidence type="ECO:0000259" key="14">
    <source>
        <dbReference type="Pfam" id="PF00266"/>
    </source>
</evidence>
<dbReference type="NCBIfam" id="TIGR01364">
    <property type="entry name" value="serC_1"/>
    <property type="match status" value="1"/>
</dbReference>
<comment type="caution">
    <text evidence="15">The sequence shown here is derived from an EMBL/GenBank/DDBJ whole genome shotgun (WGS) entry which is preliminary data.</text>
</comment>
<dbReference type="HAMAP" id="MF_00160">
    <property type="entry name" value="SerC_aminotrans_5"/>
    <property type="match status" value="1"/>
</dbReference>
<dbReference type="GO" id="GO:0004648">
    <property type="term" value="F:O-phospho-L-serine:2-oxoglutarate aminotransferase activity"/>
    <property type="evidence" value="ECO:0007669"/>
    <property type="project" value="UniProtKB-EC"/>
</dbReference>
<dbReference type="InterPro" id="IPR015421">
    <property type="entry name" value="PyrdxlP-dep_Trfase_major"/>
</dbReference>
<keyword evidence="4 12" id="KW-0032">Aminotransferase</keyword>
<dbReference type="FunFam" id="3.40.640.10:FF:000010">
    <property type="entry name" value="Phosphoserine aminotransferase"/>
    <property type="match status" value="1"/>
</dbReference>
<evidence type="ECO:0000256" key="3">
    <source>
        <dbReference type="ARBA" id="ARBA00006904"/>
    </source>
</evidence>
<evidence type="ECO:0000256" key="7">
    <source>
        <dbReference type="ARBA" id="ARBA00022898"/>
    </source>
</evidence>
<evidence type="ECO:0000256" key="4">
    <source>
        <dbReference type="ARBA" id="ARBA00022576"/>
    </source>
</evidence>
<dbReference type="InterPro" id="IPR020578">
    <property type="entry name" value="Aminotrans_V_PyrdxlP_BS"/>
</dbReference>
<dbReference type="NCBIfam" id="NF003764">
    <property type="entry name" value="PRK05355.1"/>
    <property type="match status" value="1"/>
</dbReference>
<dbReference type="EC" id="2.6.1.52" evidence="12"/>
<keyword evidence="6 12" id="KW-0808">Transferase</keyword>
<gene>
    <name evidence="15" type="ORF">DEBURN_LOCUS173</name>
</gene>
<sequence>MTTQKVLNFGPGPAKIPEPVLKKAQDELLNYNNTGMSIMELSHRSKEFENLINKAQRDLRTLLNIPNNYKILFMQGGGHTQFSAVVYNLLAAKKRKQFDNNTMKGEINPPLDYLVTGSWSAKAAAEAKKLYNNVNIVLDVKKLRGSYGSIPPREEWKLSGPNAAYVYYCDNETVNGVEFNYVPEIEPSVPLVCDMSSNILSRKVDISKFGLIYAGAQKNIGPAGVTIVIVREDLLTRLEISDSKLPAIPSMLDYKVMAENNSLYNTPPMFSIYVASLVFEWLLENGGIEEIEKINSIKAAKLYDCINKSKIYKSPVEESVRSRMNVPFRIQPEELEKEFLKGADELGMLQLKGHRSVGGIRASIYNAVPLEAVETLIQYMQEFERKHSQ</sequence>
<reference evidence="15" key="1">
    <citation type="submission" date="2021-06" db="EMBL/GenBank/DDBJ databases">
        <authorList>
            <person name="Kallberg Y."/>
            <person name="Tangrot J."/>
            <person name="Rosling A."/>
        </authorList>
    </citation>
    <scope>NUCLEOTIDE SEQUENCE</scope>
    <source>
        <strain evidence="15">AZ414A</strain>
    </source>
</reference>
<comment type="cofactor">
    <cofactor evidence="1 11">
        <name>pyridoxal 5'-phosphate</name>
        <dbReference type="ChEBI" id="CHEBI:597326"/>
    </cofactor>
</comment>
<name>A0A9N8UZX1_9GLOM</name>
<dbReference type="AlphaFoldDB" id="A0A9N8UZX1"/>
<protein>
    <recommendedName>
        <fullName evidence="12">Phosphoserine aminotransferase</fullName>
        <ecNumber evidence="12">2.6.1.52</ecNumber>
    </recommendedName>
</protein>
<keyword evidence="16" id="KW-1185">Reference proteome</keyword>
<dbReference type="PANTHER" id="PTHR43247:SF1">
    <property type="entry name" value="PHOSPHOSERINE AMINOTRANSFERASE"/>
    <property type="match status" value="1"/>
</dbReference>
<dbReference type="InterPro" id="IPR015424">
    <property type="entry name" value="PyrdxlP-dep_Trfase"/>
</dbReference>
<accession>A0A9N8UZX1</accession>
<evidence type="ECO:0000256" key="6">
    <source>
        <dbReference type="ARBA" id="ARBA00022679"/>
    </source>
</evidence>
<comment type="catalytic activity">
    <reaction evidence="10 12">
        <text>O-phospho-L-serine + 2-oxoglutarate = 3-phosphooxypyruvate + L-glutamate</text>
        <dbReference type="Rhea" id="RHEA:14329"/>
        <dbReference type="ChEBI" id="CHEBI:16810"/>
        <dbReference type="ChEBI" id="CHEBI:18110"/>
        <dbReference type="ChEBI" id="CHEBI:29985"/>
        <dbReference type="ChEBI" id="CHEBI:57524"/>
        <dbReference type="EC" id="2.6.1.52"/>
    </reaction>
</comment>
<comment type="pathway">
    <text evidence="2 12">Amino-acid biosynthesis; L-serine biosynthesis; L-serine from 3-phospho-D-glycerate: step 2/3.</text>
</comment>
<keyword evidence="7" id="KW-0663">Pyridoxal phosphate</keyword>
<feature type="coiled-coil region" evidence="13">
    <location>
        <begin position="38"/>
        <end position="65"/>
    </location>
</feature>
<dbReference type="GO" id="GO:0005737">
    <property type="term" value="C:cytoplasm"/>
    <property type="evidence" value="ECO:0007669"/>
    <property type="project" value="TreeGrafter"/>
</dbReference>
<dbReference type="PROSITE" id="PS00595">
    <property type="entry name" value="AA_TRANSFER_CLASS_5"/>
    <property type="match status" value="1"/>
</dbReference>
<comment type="catalytic activity">
    <reaction evidence="9">
        <text>4-(phosphooxy)-L-threonine + 2-oxoglutarate = (R)-3-hydroxy-2-oxo-4-phosphooxybutanoate + L-glutamate</text>
        <dbReference type="Rhea" id="RHEA:16573"/>
        <dbReference type="ChEBI" id="CHEBI:16810"/>
        <dbReference type="ChEBI" id="CHEBI:29985"/>
        <dbReference type="ChEBI" id="CHEBI:58452"/>
        <dbReference type="ChEBI" id="CHEBI:58538"/>
        <dbReference type="EC" id="2.6.1.52"/>
    </reaction>
</comment>
<dbReference type="InterPro" id="IPR022278">
    <property type="entry name" value="Pser_aminoTfrase"/>
</dbReference>
<proteinExistence type="inferred from homology"/>
<dbReference type="Proteomes" id="UP000789706">
    <property type="component" value="Unassembled WGS sequence"/>
</dbReference>
<dbReference type="GO" id="GO:0030170">
    <property type="term" value="F:pyridoxal phosphate binding"/>
    <property type="evidence" value="ECO:0007669"/>
    <property type="project" value="TreeGrafter"/>
</dbReference>
<evidence type="ECO:0000256" key="11">
    <source>
        <dbReference type="RuleBase" id="RU004504"/>
    </source>
</evidence>
<evidence type="ECO:0000256" key="1">
    <source>
        <dbReference type="ARBA" id="ARBA00001933"/>
    </source>
</evidence>
<dbReference type="SUPFAM" id="SSF53383">
    <property type="entry name" value="PLP-dependent transferases"/>
    <property type="match status" value="1"/>
</dbReference>
<dbReference type="InterPro" id="IPR015422">
    <property type="entry name" value="PyrdxlP-dep_Trfase_small"/>
</dbReference>
<dbReference type="OrthoDB" id="1703350at2759"/>
<dbReference type="FunFam" id="3.90.1150.10:FF:000006">
    <property type="entry name" value="Phosphoserine aminotransferase"/>
    <property type="match status" value="1"/>
</dbReference>
<evidence type="ECO:0000256" key="8">
    <source>
        <dbReference type="ARBA" id="ARBA00023299"/>
    </source>
</evidence>
<dbReference type="GO" id="GO:0006564">
    <property type="term" value="P:L-serine biosynthetic process"/>
    <property type="evidence" value="ECO:0007669"/>
    <property type="project" value="UniProtKB-KW"/>
</dbReference>
<dbReference type="InterPro" id="IPR000192">
    <property type="entry name" value="Aminotrans_V_dom"/>
</dbReference>
<evidence type="ECO:0000256" key="13">
    <source>
        <dbReference type="SAM" id="Coils"/>
    </source>
</evidence>
<evidence type="ECO:0000256" key="9">
    <source>
        <dbReference type="ARBA" id="ARBA00047630"/>
    </source>
</evidence>
<keyword evidence="8 12" id="KW-0718">Serine biosynthesis</keyword>
<evidence type="ECO:0000256" key="10">
    <source>
        <dbReference type="ARBA" id="ARBA00049007"/>
    </source>
</evidence>
<dbReference type="Gene3D" id="3.40.640.10">
    <property type="entry name" value="Type I PLP-dependent aspartate aminotransferase-like (Major domain)"/>
    <property type="match status" value="1"/>
</dbReference>
<comment type="similarity">
    <text evidence="3">Belongs to the class-V pyridoxal-phosphate-dependent aminotransferase family. SerC subfamily.</text>
</comment>
<dbReference type="Pfam" id="PF00266">
    <property type="entry name" value="Aminotran_5"/>
    <property type="match status" value="1"/>
</dbReference>
<feature type="domain" description="Aminotransferase class V" evidence="14">
    <location>
        <begin position="7"/>
        <end position="376"/>
    </location>
</feature>
<organism evidence="15 16">
    <name type="scientific">Diversispora eburnea</name>
    <dbReference type="NCBI Taxonomy" id="1213867"/>
    <lineage>
        <taxon>Eukaryota</taxon>
        <taxon>Fungi</taxon>
        <taxon>Fungi incertae sedis</taxon>
        <taxon>Mucoromycota</taxon>
        <taxon>Glomeromycotina</taxon>
        <taxon>Glomeromycetes</taxon>
        <taxon>Diversisporales</taxon>
        <taxon>Diversisporaceae</taxon>
        <taxon>Diversispora</taxon>
    </lineage>
</organism>
<evidence type="ECO:0000313" key="16">
    <source>
        <dbReference type="Proteomes" id="UP000789706"/>
    </source>
</evidence>
<dbReference type="CDD" id="cd00611">
    <property type="entry name" value="PSAT_like"/>
    <property type="match status" value="1"/>
</dbReference>
<dbReference type="EMBL" id="CAJVPK010000005">
    <property type="protein sequence ID" value="CAG8432846.1"/>
    <property type="molecule type" value="Genomic_DNA"/>
</dbReference>
<evidence type="ECO:0000256" key="5">
    <source>
        <dbReference type="ARBA" id="ARBA00022605"/>
    </source>
</evidence>